<dbReference type="InterPro" id="IPR004437">
    <property type="entry name" value="ParB/RepB/Spo0J"/>
</dbReference>
<dbReference type="OrthoDB" id="9796891at2"/>
<dbReference type="Proteomes" id="UP000321436">
    <property type="component" value="Unassembled WGS sequence"/>
</dbReference>
<dbReference type="InterPro" id="IPR050336">
    <property type="entry name" value="Chromosome_partition/occlusion"/>
</dbReference>
<dbReference type="EMBL" id="BKAU01000005">
    <property type="protein sequence ID" value="GEP97681.1"/>
    <property type="molecule type" value="Genomic_DNA"/>
</dbReference>
<dbReference type="PANTHER" id="PTHR33375">
    <property type="entry name" value="CHROMOSOME-PARTITIONING PROTEIN PARB-RELATED"/>
    <property type="match status" value="1"/>
</dbReference>
<comment type="similarity">
    <text evidence="1">Belongs to the ParB family.</text>
</comment>
<dbReference type="GO" id="GO:0007059">
    <property type="term" value="P:chromosome segregation"/>
    <property type="evidence" value="ECO:0007669"/>
    <property type="project" value="UniProtKB-KW"/>
</dbReference>
<organism evidence="5 6">
    <name type="scientific">Chitinophaga cymbidii</name>
    <dbReference type="NCBI Taxonomy" id="1096750"/>
    <lineage>
        <taxon>Bacteria</taxon>
        <taxon>Pseudomonadati</taxon>
        <taxon>Bacteroidota</taxon>
        <taxon>Chitinophagia</taxon>
        <taxon>Chitinophagales</taxon>
        <taxon>Chitinophagaceae</taxon>
        <taxon>Chitinophaga</taxon>
    </lineage>
</organism>
<name>A0A512RPR3_9BACT</name>
<reference evidence="5 6" key="1">
    <citation type="submission" date="2019-07" db="EMBL/GenBank/DDBJ databases">
        <title>Whole genome shotgun sequence of Chitinophaga cymbidii NBRC 109752.</title>
        <authorList>
            <person name="Hosoyama A."/>
            <person name="Uohara A."/>
            <person name="Ohji S."/>
            <person name="Ichikawa N."/>
        </authorList>
    </citation>
    <scope>NUCLEOTIDE SEQUENCE [LARGE SCALE GENOMIC DNA]</scope>
    <source>
        <strain evidence="5 6">NBRC 109752</strain>
    </source>
</reference>
<dbReference type="PANTHER" id="PTHR33375:SF1">
    <property type="entry name" value="CHROMOSOME-PARTITIONING PROTEIN PARB-RELATED"/>
    <property type="match status" value="1"/>
</dbReference>
<proteinExistence type="inferred from homology"/>
<dbReference type="InterPro" id="IPR003115">
    <property type="entry name" value="ParB_N"/>
</dbReference>
<dbReference type="AlphaFoldDB" id="A0A512RPR3"/>
<protein>
    <recommendedName>
        <fullName evidence="4">ParB-like N-terminal domain-containing protein</fullName>
    </recommendedName>
</protein>
<dbReference type="Gene3D" id="3.90.1530.30">
    <property type="match status" value="1"/>
</dbReference>
<keyword evidence="2" id="KW-0159">Chromosome partition</keyword>
<evidence type="ECO:0000313" key="6">
    <source>
        <dbReference type="Proteomes" id="UP000321436"/>
    </source>
</evidence>
<comment type="caution">
    <text evidence="5">The sequence shown here is derived from an EMBL/GenBank/DDBJ whole genome shotgun (WGS) entry which is preliminary data.</text>
</comment>
<dbReference type="RefSeq" id="WP_146865510.1">
    <property type="nucleotide sequence ID" value="NZ_BKAU01000005.1"/>
</dbReference>
<dbReference type="NCBIfam" id="TIGR00180">
    <property type="entry name" value="parB_part"/>
    <property type="match status" value="1"/>
</dbReference>
<dbReference type="InterPro" id="IPR036086">
    <property type="entry name" value="ParB/Sulfiredoxin_sf"/>
</dbReference>
<dbReference type="Pfam" id="PF02195">
    <property type="entry name" value="ParB_N"/>
    <property type="match status" value="1"/>
</dbReference>
<dbReference type="SUPFAM" id="SSF110849">
    <property type="entry name" value="ParB/Sulfiredoxin"/>
    <property type="match status" value="1"/>
</dbReference>
<evidence type="ECO:0000256" key="1">
    <source>
        <dbReference type="ARBA" id="ARBA00006295"/>
    </source>
</evidence>
<dbReference type="InterPro" id="IPR041468">
    <property type="entry name" value="HTH_ParB/Spo0J"/>
</dbReference>
<dbReference type="GO" id="GO:0003677">
    <property type="term" value="F:DNA binding"/>
    <property type="evidence" value="ECO:0007669"/>
    <property type="project" value="InterPro"/>
</dbReference>
<dbReference type="Pfam" id="PF17762">
    <property type="entry name" value="HTH_ParB"/>
    <property type="match status" value="1"/>
</dbReference>
<accession>A0A512RPR3</accession>
<evidence type="ECO:0000313" key="5">
    <source>
        <dbReference type="EMBL" id="GEP97681.1"/>
    </source>
</evidence>
<feature type="domain" description="ParB-like N-terminal" evidence="4">
    <location>
        <begin position="13"/>
        <end position="102"/>
    </location>
</feature>
<evidence type="ECO:0000259" key="4">
    <source>
        <dbReference type="SMART" id="SM00470"/>
    </source>
</evidence>
<evidence type="ECO:0000256" key="2">
    <source>
        <dbReference type="ARBA" id="ARBA00022829"/>
    </source>
</evidence>
<keyword evidence="6" id="KW-1185">Reference proteome</keyword>
<evidence type="ECO:0000256" key="3">
    <source>
        <dbReference type="SAM" id="MobiDB-lite"/>
    </source>
</evidence>
<dbReference type="GO" id="GO:0005694">
    <property type="term" value="C:chromosome"/>
    <property type="evidence" value="ECO:0007669"/>
    <property type="project" value="TreeGrafter"/>
</dbReference>
<feature type="region of interest" description="Disordered" evidence="3">
    <location>
        <begin position="579"/>
        <end position="598"/>
    </location>
</feature>
<feature type="compositionally biased region" description="Low complexity" evidence="3">
    <location>
        <begin position="581"/>
        <end position="591"/>
    </location>
</feature>
<sequence>MEATMKPAANSAVLVPIEKVSSDPNQPRRTFDEIKEMAESIKTSDFLQPIMVKPFENGFRIIFGERRYRAALLLELKEIPAIIKNADISEEEIKVIQLIENIQRQDVHPMQQAVSFRFLIDEQKMKVDDIAHFIGKSPYYVRQQLKLNDLAEQWQALFLKNGIPISTALLICSLPPEAQKELYKNQVDKDEARKTHPQIFLNTHAINRYKGDLSLAAFDLKDAELDKKAGPCLGCPFNSASASLFPEDQKYPHCNHIVCFKNKTSLYLDRETEKVLNDATAILVYDAYSVPEVVSRLKENGIELLKLGYGDDCRKITPPKKPEWKTFQDGMKGEKNSTVKQMFKKAETDYEEAVKAFEDNITLGKYKKALVLYSHNDRDTGRYIFVELTPKMPKASKATKKTIEQGNPTVEDVESRIKDIQRLEIRAKELDQEKIHKKIVTQVKEDKSLQAVPLRAGKSDNILTLFILFESLSYEGQREVRKAFRKTGLEESAGPEKFSQALQSLTKQQTAYLIRKIMIHKYSFNLPHTKGGYMFRLMAESLGTIPITDFEKEQIEIAKKRQMRRSQETAILKEMKASLVKTSKSQQKKSSPATKIAS</sequence>
<dbReference type="Gene3D" id="1.10.10.2830">
    <property type="match status" value="1"/>
</dbReference>
<dbReference type="SUPFAM" id="SSF109709">
    <property type="entry name" value="KorB DNA-binding domain-like"/>
    <property type="match status" value="1"/>
</dbReference>
<dbReference type="SMART" id="SM00470">
    <property type="entry name" value="ParB"/>
    <property type="match status" value="1"/>
</dbReference>
<gene>
    <name evidence="5" type="ORF">CCY01nite_39410</name>
</gene>
<dbReference type="CDD" id="cd16393">
    <property type="entry name" value="SPO0J_N"/>
    <property type="match status" value="1"/>
</dbReference>